<proteinExistence type="predicted"/>
<feature type="transmembrane region" description="Helical" evidence="1">
    <location>
        <begin position="21"/>
        <end position="41"/>
    </location>
</feature>
<reference evidence="2 3" key="1">
    <citation type="journal article" date="2016" name="PLoS ONE">
        <title>A First Insight into the Genome of the Filter-Feeder Mussel Mytilus galloprovincialis.</title>
        <authorList>
            <person name="Murgarella M."/>
            <person name="Puiu D."/>
            <person name="Novoa B."/>
            <person name="Figueras A."/>
            <person name="Posada D."/>
            <person name="Canchaya C."/>
        </authorList>
    </citation>
    <scope>NUCLEOTIDE SEQUENCE [LARGE SCALE GENOMIC DNA]</scope>
    <source>
        <tissue evidence="2">Muscle</tissue>
    </source>
</reference>
<keyword evidence="1" id="KW-1133">Transmembrane helix</keyword>
<feature type="non-terminal residue" evidence="2">
    <location>
        <position position="1"/>
    </location>
</feature>
<sequence length="205" mass="22806">MPYAPKKYIVYLGATKRDDELLGILGILGTVSSWESGFWILHNNLLFPAIKNGVLAEPGSKAWYATTVGDSNADLFYICLTADNKGNITEMLISIMAGNPFIYKRKLHDYDFLQPYVKEIQSLQTSFGYEMSAALFLDCMYASSRNVSTNCLFTYAVTTGVGINVFTRPRGMIKHSSGFCYDEQSVSLFDFLKLGKGSTLKSDLC</sequence>
<name>A0A3L5TV69_MYTGA</name>
<keyword evidence="1" id="KW-0472">Membrane</keyword>
<evidence type="ECO:0000256" key="1">
    <source>
        <dbReference type="SAM" id="Phobius"/>
    </source>
</evidence>
<evidence type="ECO:0000313" key="3">
    <source>
        <dbReference type="Proteomes" id="UP000266721"/>
    </source>
</evidence>
<organism evidence="2 3">
    <name type="scientific">Mytilus galloprovincialis</name>
    <name type="common">Mediterranean mussel</name>
    <dbReference type="NCBI Taxonomy" id="29158"/>
    <lineage>
        <taxon>Eukaryota</taxon>
        <taxon>Metazoa</taxon>
        <taxon>Spiralia</taxon>
        <taxon>Lophotrochozoa</taxon>
        <taxon>Mollusca</taxon>
        <taxon>Bivalvia</taxon>
        <taxon>Autobranchia</taxon>
        <taxon>Pteriomorphia</taxon>
        <taxon>Mytilida</taxon>
        <taxon>Mytiloidea</taxon>
        <taxon>Mytilidae</taxon>
        <taxon>Mytilinae</taxon>
        <taxon>Mytilus</taxon>
    </lineage>
</organism>
<gene>
    <name evidence="2" type="ORF">AM593_06726</name>
</gene>
<dbReference type="AlphaFoldDB" id="A0A3L5TV69"/>
<protein>
    <submittedName>
        <fullName evidence="2">Uncharacterized protein</fullName>
    </submittedName>
</protein>
<keyword evidence="1" id="KW-0812">Transmembrane</keyword>
<dbReference type="EMBL" id="KV581363">
    <property type="protein sequence ID" value="OPL33841.1"/>
    <property type="molecule type" value="Genomic_DNA"/>
</dbReference>
<evidence type="ECO:0000313" key="2">
    <source>
        <dbReference type="EMBL" id="OPL33841.1"/>
    </source>
</evidence>
<keyword evidence="3" id="KW-1185">Reference proteome</keyword>
<accession>A0A3L5TV69</accession>
<dbReference type="Proteomes" id="UP000266721">
    <property type="component" value="Unassembled WGS sequence"/>
</dbReference>
<comment type="caution">
    <text evidence="2">The sequence shown here is derived from an EMBL/GenBank/DDBJ whole genome shotgun (WGS) entry which is preliminary data.</text>
</comment>